<dbReference type="InterPro" id="IPR000210">
    <property type="entry name" value="BTB/POZ_dom"/>
</dbReference>
<dbReference type="OrthoDB" id="5911446at2759"/>
<accession>A0A8S1EN19</accession>
<proteinExistence type="predicted"/>
<dbReference type="SUPFAM" id="SSF54695">
    <property type="entry name" value="POZ domain"/>
    <property type="match status" value="1"/>
</dbReference>
<dbReference type="PANTHER" id="PTHR22744:SF14">
    <property type="entry name" value="BTB DOMAIN-CONTAINING PROTEIN-RELATED"/>
    <property type="match status" value="1"/>
</dbReference>
<evidence type="ECO:0000259" key="1">
    <source>
        <dbReference type="PROSITE" id="PS50097"/>
    </source>
</evidence>
<dbReference type="Proteomes" id="UP000494206">
    <property type="component" value="Unassembled WGS sequence"/>
</dbReference>
<dbReference type="Gene3D" id="3.30.710.10">
    <property type="entry name" value="Potassium Channel Kv1.1, Chain A"/>
    <property type="match status" value="1"/>
</dbReference>
<dbReference type="AlphaFoldDB" id="A0A8S1EN19"/>
<feature type="domain" description="BTB" evidence="1">
    <location>
        <begin position="156"/>
        <end position="219"/>
    </location>
</feature>
<comment type="caution">
    <text evidence="2">The sequence shown here is derived from an EMBL/GenBank/DDBJ whole genome shotgun (WGS) entry which is preliminary data.</text>
</comment>
<dbReference type="PROSITE" id="PS50097">
    <property type="entry name" value="BTB"/>
    <property type="match status" value="1"/>
</dbReference>
<dbReference type="CDD" id="cd18186">
    <property type="entry name" value="BTB_POZ_ZBTB_KLHL-like"/>
    <property type="match status" value="1"/>
</dbReference>
<evidence type="ECO:0000313" key="3">
    <source>
        <dbReference type="Proteomes" id="UP000494206"/>
    </source>
</evidence>
<dbReference type="PANTHER" id="PTHR22744">
    <property type="entry name" value="HELIX LOOP HELIX PROTEIN 21-RELATED"/>
    <property type="match status" value="1"/>
</dbReference>
<dbReference type="InterPro" id="IPR011333">
    <property type="entry name" value="SKP1/BTB/POZ_sf"/>
</dbReference>
<dbReference type="Pfam" id="PF00651">
    <property type="entry name" value="BTB"/>
    <property type="match status" value="1"/>
</dbReference>
<gene>
    <name evidence="2" type="ORF">CBOVIS_LOCUS5089</name>
</gene>
<dbReference type="EMBL" id="CADEPM010000003">
    <property type="protein sequence ID" value="CAB3402474.1"/>
    <property type="molecule type" value="Genomic_DNA"/>
</dbReference>
<keyword evidence="3" id="KW-1185">Reference proteome</keyword>
<protein>
    <recommendedName>
        <fullName evidence="1">BTB domain-containing protein</fullName>
    </recommendedName>
</protein>
<name>A0A8S1EN19_9PELO</name>
<organism evidence="2 3">
    <name type="scientific">Caenorhabditis bovis</name>
    <dbReference type="NCBI Taxonomy" id="2654633"/>
    <lineage>
        <taxon>Eukaryota</taxon>
        <taxon>Metazoa</taxon>
        <taxon>Ecdysozoa</taxon>
        <taxon>Nematoda</taxon>
        <taxon>Chromadorea</taxon>
        <taxon>Rhabditida</taxon>
        <taxon>Rhabditina</taxon>
        <taxon>Rhabditomorpha</taxon>
        <taxon>Rhabditoidea</taxon>
        <taxon>Rhabditidae</taxon>
        <taxon>Peloderinae</taxon>
        <taxon>Caenorhabditis</taxon>
    </lineage>
</organism>
<evidence type="ECO:0000313" key="2">
    <source>
        <dbReference type="EMBL" id="CAB3402474.1"/>
    </source>
</evidence>
<reference evidence="2 3" key="1">
    <citation type="submission" date="2020-04" db="EMBL/GenBank/DDBJ databases">
        <authorList>
            <person name="Laetsch R D."/>
            <person name="Stevens L."/>
            <person name="Kumar S."/>
            <person name="Blaxter L. M."/>
        </authorList>
    </citation>
    <scope>NUCLEOTIDE SEQUENCE [LARGE SCALE GENOMIC DNA]</scope>
</reference>
<sequence length="221" mass="25561">MYSYEYLPENHTKGQIIYKFKDVRSVSDQVFLSTRVNRMLWTLTLEFNKTMNMRNRKEGRRYIEAKIKCHNNIKTNFECVAKVALKTVLRAENGKITTIVSVSNPVYSPDHAECRMIQFEDNLFYADVEMQLEIIVISCKGIPEIYDPLKSIPEFADVTLIIEGKKLKSNKLYLTMHSPVFGKMFSDNPQNEYVLDNVSFSQFVLLHNAIMPAGEDIKGIN</sequence>